<comment type="subcellular location">
    <subcellularLocation>
        <location evidence="1">Cell membrane</location>
        <topology evidence="1">Multi-pass membrane protein</topology>
    </subcellularLocation>
</comment>
<dbReference type="KEGG" id="ole:K0B96_08725"/>
<feature type="domain" description="MacB-like periplasmic core" evidence="9">
    <location>
        <begin position="20"/>
        <end position="232"/>
    </location>
</feature>
<dbReference type="GO" id="GO:0005886">
    <property type="term" value="C:plasma membrane"/>
    <property type="evidence" value="ECO:0007669"/>
    <property type="project" value="UniProtKB-SubCell"/>
</dbReference>
<feature type="transmembrane region" description="Helical" evidence="7">
    <location>
        <begin position="365"/>
        <end position="385"/>
    </location>
</feature>
<gene>
    <name evidence="10" type="ORF">K0B96_08725</name>
</gene>
<evidence type="ECO:0000256" key="1">
    <source>
        <dbReference type="ARBA" id="ARBA00004651"/>
    </source>
</evidence>
<feature type="domain" description="ABC3 transporter permease C-terminal" evidence="8">
    <location>
        <begin position="275"/>
        <end position="391"/>
    </location>
</feature>
<dbReference type="InterPro" id="IPR050250">
    <property type="entry name" value="Macrolide_Exporter_MacB"/>
</dbReference>
<feature type="transmembrane region" description="Helical" evidence="7">
    <location>
        <begin position="729"/>
        <end position="749"/>
    </location>
</feature>
<dbReference type="Pfam" id="PF12704">
    <property type="entry name" value="MacB_PCD"/>
    <property type="match status" value="2"/>
</dbReference>
<organism evidence="10 11">
    <name type="scientific">Horticoccus luteus</name>
    <dbReference type="NCBI Taxonomy" id="2862869"/>
    <lineage>
        <taxon>Bacteria</taxon>
        <taxon>Pseudomonadati</taxon>
        <taxon>Verrucomicrobiota</taxon>
        <taxon>Opitutia</taxon>
        <taxon>Opitutales</taxon>
        <taxon>Opitutaceae</taxon>
        <taxon>Horticoccus</taxon>
    </lineage>
</organism>
<evidence type="ECO:0000259" key="9">
    <source>
        <dbReference type="Pfam" id="PF12704"/>
    </source>
</evidence>
<protein>
    <submittedName>
        <fullName evidence="10">ABC transporter permease</fullName>
    </submittedName>
</protein>
<sequence length="797" mass="85023">MLSDLRYALRALAKSPGFAAVAILTLALGIGACTAIFSVVNSVLLRPLAYDESDQLVIVRETALPQFPEFSVAPGNYYAWLAQAQSFENLAAFRSAPYNLTGRGEPQRLAAKRVTANYLATLRVHLALGRDFTAEEDAPGAKADVALLTWGLWQRLFGGRPDALGATLQLDGTPFTIIGILPQDFQADSKTELLTPAALPTDEREQHGGHYLSVVGRLKPGTTVDQARADLTLIAHRLEQQFPDTNKNWGVKLAPMLDYAVADIRPVLFALLGAVGFLLLIACANVANLLLTRATARAKEISIRAALGAGRGRIVRQLLVESIVLAALGAALGLLIAQWGMSALLAFAPDSLPRVHEIALDGRALGFTCALALLTGLGFGLVPALQASRVNLTETLKDAGRGSSEGRHRQRLRSSLVVAEVAIALVLLVGAGLLIRSFARLQNVDPGFQPHNGWTINLSLPPKKYATPAQQAAFAQQAVDALAAIPGVQSVGASHVVPFTGSDYILSYTIAGRPVDPNSSANYYATTPGYFKAMGIPLLRGRFFNAHDDATAPHVAIINESFAKKIFAGEDPLGKRLNITNGPETWREIVGIVGDVKHYGLDRASPLQTYEPFAQQPLPFLTFVVRTSGPIPGLPAAIRNAIYSVDKEQPVARIRALDQLLAESVARRRFTMFLFAVFSAVALLLAMIGIYGVMAYTVTQRTGEIGIRMALGAQPGDVLRLVLAQGGRLVALGLAAGLVGSLLLTHFLASMLFGVSAHDPLTFAVIATTIAAIAALACWIPARRATRVDPLIALRAD</sequence>
<name>A0A8F9TYQ5_9BACT</name>
<keyword evidence="5 7" id="KW-0472">Membrane</keyword>
<dbReference type="PROSITE" id="PS51257">
    <property type="entry name" value="PROKAR_LIPOPROTEIN"/>
    <property type="match status" value="1"/>
</dbReference>
<feature type="domain" description="MacB-like periplasmic core" evidence="9">
    <location>
        <begin position="423"/>
        <end position="597"/>
    </location>
</feature>
<evidence type="ECO:0000256" key="2">
    <source>
        <dbReference type="ARBA" id="ARBA00022475"/>
    </source>
</evidence>
<proteinExistence type="inferred from homology"/>
<evidence type="ECO:0000256" key="4">
    <source>
        <dbReference type="ARBA" id="ARBA00022989"/>
    </source>
</evidence>
<feature type="transmembrane region" description="Helical" evidence="7">
    <location>
        <begin position="416"/>
        <end position="435"/>
    </location>
</feature>
<dbReference type="NCBIfam" id="TIGR03434">
    <property type="entry name" value="ADOP"/>
    <property type="match status" value="1"/>
</dbReference>
<keyword evidence="2" id="KW-1003">Cell membrane</keyword>
<feature type="transmembrane region" description="Helical" evidence="7">
    <location>
        <begin position="267"/>
        <end position="291"/>
    </location>
</feature>
<evidence type="ECO:0000259" key="8">
    <source>
        <dbReference type="Pfam" id="PF02687"/>
    </source>
</evidence>
<feature type="transmembrane region" description="Helical" evidence="7">
    <location>
        <begin position="323"/>
        <end position="345"/>
    </location>
</feature>
<dbReference type="RefSeq" id="WP_220166174.1">
    <property type="nucleotide sequence ID" value="NZ_CP080507.1"/>
</dbReference>
<keyword evidence="4 7" id="KW-1133">Transmembrane helix</keyword>
<dbReference type="PANTHER" id="PTHR30572">
    <property type="entry name" value="MEMBRANE COMPONENT OF TRANSPORTER-RELATED"/>
    <property type="match status" value="1"/>
</dbReference>
<reference evidence="10" key="1">
    <citation type="submission" date="2021-08" db="EMBL/GenBank/DDBJ databases">
        <title>Genome of a novel bacterium of the phylum Verrucomicrobia, Oleiharenicola sp. KSB-15.</title>
        <authorList>
            <person name="Chung J.-H."/>
            <person name="Ahn J.-H."/>
            <person name="Yoon Y."/>
            <person name="Kim D.-Y."/>
            <person name="An S.-H."/>
            <person name="Park I."/>
            <person name="Yeon J."/>
        </authorList>
    </citation>
    <scope>NUCLEOTIDE SEQUENCE</scope>
    <source>
        <strain evidence="10">KSB-15</strain>
    </source>
</reference>
<feature type="transmembrane region" description="Helical" evidence="7">
    <location>
        <begin position="761"/>
        <end position="782"/>
    </location>
</feature>
<dbReference type="Pfam" id="PF02687">
    <property type="entry name" value="FtsX"/>
    <property type="match status" value="2"/>
</dbReference>
<evidence type="ECO:0000256" key="7">
    <source>
        <dbReference type="SAM" id="Phobius"/>
    </source>
</evidence>
<feature type="transmembrane region" description="Helical" evidence="7">
    <location>
        <begin position="672"/>
        <end position="699"/>
    </location>
</feature>
<evidence type="ECO:0000256" key="6">
    <source>
        <dbReference type="ARBA" id="ARBA00038076"/>
    </source>
</evidence>
<dbReference type="InterPro" id="IPR025857">
    <property type="entry name" value="MacB_PCD"/>
</dbReference>
<evidence type="ECO:0000313" key="11">
    <source>
        <dbReference type="Proteomes" id="UP000825051"/>
    </source>
</evidence>
<keyword evidence="11" id="KW-1185">Reference proteome</keyword>
<keyword evidence="3 7" id="KW-0812">Transmembrane</keyword>
<dbReference type="Proteomes" id="UP000825051">
    <property type="component" value="Chromosome"/>
</dbReference>
<comment type="similarity">
    <text evidence="6">Belongs to the ABC-4 integral membrane protein family.</text>
</comment>
<evidence type="ECO:0000256" key="5">
    <source>
        <dbReference type="ARBA" id="ARBA00023136"/>
    </source>
</evidence>
<dbReference type="AlphaFoldDB" id="A0A8F9TYQ5"/>
<evidence type="ECO:0000256" key="3">
    <source>
        <dbReference type="ARBA" id="ARBA00022692"/>
    </source>
</evidence>
<dbReference type="GO" id="GO:0022857">
    <property type="term" value="F:transmembrane transporter activity"/>
    <property type="evidence" value="ECO:0007669"/>
    <property type="project" value="TreeGrafter"/>
</dbReference>
<evidence type="ECO:0000313" key="10">
    <source>
        <dbReference type="EMBL" id="QYM80668.1"/>
    </source>
</evidence>
<dbReference type="InterPro" id="IPR003838">
    <property type="entry name" value="ABC3_permease_C"/>
</dbReference>
<accession>A0A8F9TYQ5</accession>
<dbReference type="EMBL" id="CP080507">
    <property type="protein sequence ID" value="QYM80668.1"/>
    <property type="molecule type" value="Genomic_DNA"/>
</dbReference>
<feature type="domain" description="ABC3 transporter permease C-terminal" evidence="8">
    <location>
        <begin position="677"/>
        <end position="790"/>
    </location>
</feature>
<dbReference type="PANTHER" id="PTHR30572:SF4">
    <property type="entry name" value="ABC TRANSPORTER PERMEASE YTRF"/>
    <property type="match status" value="1"/>
</dbReference>
<dbReference type="InterPro" id="IPR017800">
    <property type="entry name" value="ADOP"/>
</dbReference>